<organism evidence="5 6">
    <name type="scientific">Calicophoron daubneyi</name>
    <name type="common">Rumen fluke</name>
    <name type="synonym">Paramphistomum daubneyi</name>
    <dbReference type="NCBI Taxonomy" id="300641"/>
    <lineage>
        <taxon>Eukaryota</taxon>
        <taxon>Metazoa</taxon>
        <taxon>Spiralia</taxon>
        <taxon>Lophotrochozoa</taxon>
        <taxon>Platyhelminthes</taxon>
        <taxon>Trematoda</taxon>
        <taxon>Digenea</taxon>
        <taxon>Plagiorchiida</taxon>
        <taxon>Pronocephalata</taxon>
        <taxon>Paramphistomoidea</taxon>
        <taxon>Paramphistomidae</taxon>
        <taxon>Calicophoron</taxon>
    </lineage>
</organism>
<dbReference type="EMBL" id="CAXLJL010000179">
    <property type="protein sequence ID" value="CAL5134157.1"/>
    <property type="molecule type" value="Genomic_DNA"/>
</dbReference>
<evidence type="ECO:0000259" key="4">
    <source>
        <dbReference type="PROSITE" id="PS50800"/>
    </source>
</evidence>
<dbReference type="SMART" id="SM00513">
    <property type="entry name" value="SAP"/>
    <property type="match status" value="1"/>
</dbReference>
<protein>
    <recommendedName>
        <fullName evidence="4">SAP domain-containing protein</fullName>
    </recommendedName>
</protein>
<evidence type="ECO:0000256" key="3">
    <source>
        <dbReference type="SAM" id="Phobius"/>
    </source>
</evidence>
<dbReference type="InterPro" id="IPR052240">
    <property type="entry name" value="SAP_domain_ribonucleoprotein"/>
</dbReference>
<dbReference type="Pfam" id="PF02037">
    <property type="entry name" value="SAP"/>
    <property type="match status" value="1"/>
</dbReference>
<dbReference type="GO" id="GO:0016973">
    <property type="term" value="P:poly(A)+ mRNA export from nucleus"/>
    <property type="evidence" value="ECO:0007669"/>
    <property type="project" value="TreeGrafter"/>
</dbReference>
<dbReference type="GO" id="GO:0005634">
    <property type="term" value="C:nucleus"/>
    <property type="evidence" value="ECO:0007669"/>
    <property type="project" value="TreeGrafter"/>
</dbReference>
<dbReference type="PROSITE" id="PS50800">
    <property type="entry name" value="SAP"/>
    <property type="match status" value="1"/>
</dbReference>
<keyword evidence="3" id="KW-0472">Membrane</keyword>
<dbReference type="PANTHER" id="PTHR46551">
    <property type="entry name" value="SAP DOMAIN-CONTAINING RIBONUCLEOPROTEIN"/>
    <property type="match status" value="1"/>
</dbReference>
<feature type="domain" description="SAP" evidence="4">
    <location>
        <begin position="12"/>
        <end position="46"/>
    </location>
</feature>
<evidence type="ECO:0000313" key="6">
    <source>
        <dbReference type="Proteomes" id="UP001497525"/>
    </source>
</evidence>
<evidence type="ECO:0000256" key="2">
    <source>
        <dbReference type="ARBA" id="ARBA00046328"/>
    </source>
</evidence>
<dbReference type="InterPro" id="IPR036361">
    <property type="entry name" value="SAP_dom_sf"/>
</dbReference>
<dbReference type="PANTHER" id="PTHR46551:SF1">
    <property type="entry name" value="SAP DOMAIN-CONTAINING RIBONUCLEOPROTEIN"/>
    <property type="match status" value="1"/>
</dbReference>
<evidence type="ECO:0000313" key="5">
    <source>
        <dbReference type="EMBL" id="CAL5134157.1"/>
    </source>
</evidence>
<feature type="transmembrane region" description="Helical" evidence="3">
    <location>
        <begin position="134"/>
        <end position="152"/>
    </location>
</feature>
<comment type="similarity">
    <text evidence="2">Belongs to the SAP domain-containing ribonucleoprotein family.</text>
</comment>
<keyword evidence="3" id="KW-0812">Transmembrane</keyword>
<proteinExistence type="inferred from homology"/>
<dbReference type="SUPFAM" id="SSF68906">
    <property type="entry name" value="SAP domain"/>
    <property type="match status" value="1"/>
</dbReference>
<dbReference type="InterPro" id="IPR003034">
    <property type="entry name" value="SAP_dom"/>
</dbReference>
<reference evidence="5" key="1">
    <citation type="submission" date="2024-06" db="EMBL/GenBank/DDBJ databases">
        <authorList>
            <person name="Liu X."/>
            <person name="Lenzi L."/>
            <person name="Haldenby T S."/>
            <person name="Uol C."/>
        </authorList>
    </citation>
    <scope>NUCLEOTIDE SEQUENCE</scope>
</reference>
<dbReference type="AlphaFoldDB" id="A0AAV2T9H4"/>
<dbReference type="Gene3D" id="1.10.720.30">
    <property type="entry name" value="SAP domain"/>
    <property type="match status" value="1"/>
</dbReference>
<keyword evidence="1" id="KW-0597">Phosphoprotein</keyword>
<sequence>MSDLVLPDGRKLNTLKVADLKKELQARGLSLDGQKKDLCARLSEALSSPTNTVANSEVAADVHIQNSIDSVVPAEIQENILEHSADTLELDAPESDEEAANTSASTVIFVPKESSISSDEAVAMLLRVSKAARFFLLPFLTIIICRGCYLGFGPLHFVQFRS</sequence>
<comment type="caution">
    <text evidence="5">The sequence shown here is derived from an EMBL/GenBank/DDBJ whole genome shotgun (WGS) entry which is preliminary data.</text>
</comment>
<name>A0AAV2T9H4_CALDB</name>
<dbReference type="Proteomes" id="UP001497525">
    <property type="component" value="Unassembled WGS sequence"/>
</dbReference>
<accession>A0AAV2T9H4</accession>
<gene>
    <name evidence="5" type="ORF">CDAUBV1_LOCUS7380</name>
</gene>
<keyword evidence="3" id="KW-1133">Transmembrane helix</keyword>
<evidence type="ECO:0000256" key="1">
    <source>
        <dbReference type="ARBA" id="ARBA00022553"/>
    </source>
</evidence>